<dbReference type="InterPro" id="IPR007739">
    <property type="entry name" value="RgpF"/>
</dbReference>
<reference evidence="1" key="1">
    <citation type="submission" date="2022-09" db="EMBL/GenBank/DDBJ databases">
        <title>Rhodovastum sp. nov. RN2-1 isolated from soil in Seongnam, South Korea.</title>
        <authorList>
            <person name="Le N.T."/>
        </authorList>
    </citation>
    <scope>NUCLEOTIDE SEQUENCE</scope>
    <source>
        <strain evidence="1">RN2-1</strain>
    </source>
</reference>
<dbReference type="EMBL" id="JAPDNT010000001">
    <property type="protein sequence ID" value="MCW3473312.1"/>
    <property type="molecule type" value="Genomic_DNA"/>
</dbReference>
<proteinExistence type="predicted"/>
<dbReference type="Pfam" id="PF05045">
    <property type="entry name" value="RgpF"/>
    <property type="match status" value="1"/>
</dbReference>
<sequence>MGPKVAIFVHFDAQGSVGPHVLHYVRALRDTGLSVVFVTNAGKLRPDALAALQPLCAGIVVRRNIGYDFGAMREGLECLGLPRADTEMVILANDSIYGPLKPLTEMVQKIDFNVADFWGATESWQTRYHLQSFFLAAGRQTLTSKAWRQFWEDVRPVRSKVWVVNQYEVGLTQKMVRAGLRCAPIWPYCDLVKDVDAYALMDIPKDRPESKEPMITMRGIHAHRIRHSAATQKPLNPTSDLWRQLLRAGFPFIKRELLRDNPSQVADINDWRDVVRRNFGGVPDVIERDLQKAMRNRAP</sequence>
<evidence type="ECO:0000313" key="1">
    <source>
        <dbReference type="EMBL" id="MCW3473312.1"/>
    </source>
</evidence>
<dbReference type="Proteomes" id="UP001165679">
    <property type="component" value="Unassembled WGS sequence"/>
</dbReference>
<keyword evidence="2" id="KW-1185">Reference proteome</keyword>
<reference evidence="1" key="2">
    <citation type="submission" date="2022-10" db="EMBL/GenBank/DDBJ databases">
        <authorList>
            <person name="Trinh H.N."/>
        </authorList>
    </citation>
    <scope>NUCLEOTIDE SEQUENCE</scope>
    <source>
        <strain evidence="1">RN2-1</strain>
    </source>
</reference>
<comment type="caution">
    <text evidence="1">The sequence shown here is derived from an EMBL/GenBank/DDBJ whole genome shotgun (WGS) entry which is preliminary data.</text>
</comment>
<evidence type="ECO:0000313" key="2">
    <source>
        <dbReference type="Proteomes" id="UP001165679"/>
    </source>
</evidence>
<name>A0AA42CFS9_9PROT</name>
<organism evidence="1 2">
    <name type="scientific">Limobrevibacterium gyesilva</name>
    <dbReference type="NCBI Taxonomy" id="2991712"/>
    <lineage>
        <taxon>Bacteria</taxon>
        <taxon>Pseudomonadati</taxon>
        <taxon>Pseudomonadota</taxon>
        <taxon>Alphaproteobacteria</taxon>
        <taxon>Acetobacterales</taxon>
        <taxon>Acetobacteraceae</taxon>
        <taxon>Limobrevibacterium</taxon>
    </lineage>
</organism>
<protein>
    <submittedName>
        <fullName evidence="1">Rhamnan synthesis F family protein</fullName>
    </submittedName>
</protein>
<dbReference type="AlphaFoldDB" id="A0AA42CFS9"/>
<gene>
    <name evidence="1" type="ORF">OL599_01850</name>
</gene>
<accession>A0AA42CFS9</accession>